<sequence length="105" mass="11779">MQAVILLAGYGSRLSRDDIFHKSLLPFGEETLLSRHLTCLEVLEIERVHLVVGHNKESVREYVLGLNLELDCNFIDNDMYRTTGNTLSLVMGLSCCQRGVVILDG</sequence>
<name>A0A382E463_9ZZZZ</name>
<organism evidence="2">
    <name type="scientific">marine metagenome</name>
    <dbReference type="NCBI Taxonomy" id="408172"/>
    <lineage>
        <taxon>unclassified sequences</taxon>
        <taxon>metagenomes</taxon>
        <taxon>ecological metagenomes</taxon>
    </lineage>
</organism>
<proteinExistence type="predicted"/>
<dbReference type="GO" id="GO:0016779">
    <property type="term" value="F:nucleotidyltransferase activity"/>
    <property type="evidence" value="ECO:0007669"/>
    <property type="project" value="UniProtKB-ARBA"/>
</dbReference>
<accession>A0A382E463</accession>
<dbReference type="EMBL" id="UINC01042591">
    <property type="protein sequence ID" value="SVB45430.1"/>
    <property type="molecule type" value="Genomic_DNA"/>
</dbReference>
<dbReference type="Gene3D" id="3.90.550.10">
    <property type="entry name" value="Spore Coat Polysaccharide Biosynthesis Protein SpsA, Chain A"/>
    <property type="match status" value="1"/>
</dbReference>
<gene>
    <name evidence="2" type="ORF">METZ01_LOCUS198284</name>
</gene>
<protein>
    <recommendedName>
        <fullName evidence="1">MobA-like NTP transferase domain-containing protein</fullName>
    </recommendedName>
</protein>
<feature type="non-terminal residue" evidence="2">
    <location>
        <position position="105"/>
    </location>
</feature>
<evidence type="ECO:0000259" key="1">
    <source>
        <dbReference type="Pfam" id="PF12804"/>
    </source>
</evidence>
<dbReference type="SUPFAM" id="SSF53448">
    <property type="entry name" value="Nucleotide-diphospho-sugar transferases"/>
    <property type="match status" value="1"/>
</dbReference>
<reference evidence="2" key="1">
    <citation type="submission" date="2018-05" db="EMBL/GenBank/DDBJ databases">
        <authorList>
            <person name="Lanie J.A."/>
            <person name="Ng W.-L."/>
            <person name="Kazmierczak K.M."/>
            <person name="Andrzejewski T.M."/>
            <person name="Davidsen T.M."/>
            <person name="Wayne K.J."/>
            <person name="Tettelin H."/>
            <person name="Glass J.I."/>
            <person name="Rusch D."/>
            <person name="Podicherti R."/>
            <person name="Tsui H.-C.T."/>
            <person name="Winkler M.E."/>
        </authorList>
    </citation>
    <scope>NUCLEOTIDE SEQUENCE</scope>
</reference>
<evidence type="ECO:0000313" key="2">
    <source>
        <dbReference type="EMBL" id="SVB45430.1"/>
    </source>
</evidence>
<feature type="domain" description="MobA-like NTP transferase" evidence="1">
    <location>
        <begin position="3"/>
        <end position="96"/>
    </location>
</feature>
<dbReference type="InterPro" id="IPR029044">
    <property type="entry name" value="Nucleotide-diphossugar_trans"/>
</dbReference>
<dbReference type="Pfam" id="PF12804">
    <property type="entry name" value="NTP_transf_3"/>
    <property type="match status" value="1"/>
</dbReference>
<dbReference type="InterPro" id="IPR025877">
    <property type="entry name" value="MobA-like_NTP_Trfase"/>
</dbReference>
<dbReference type="AlphaFoldDB" id="A0A382E463"/>